<gene>
    <name evidence="1" type="ORF">DILT_LOCUS15549</name>
</gene>
<reference evidence="1 2" key="1">
    <citation type="submission" date="2018-11" db="EMBL/GenBank/DDBJ databases">
        <authorList>
            <consortium name="Pathogen Informatics"/>
        </authorList>
    </citation>
    <scope>NUCLEOTIDE SEQUENCE [LARGE SCALE GENOMIC DNA]</scope>
</reference>
<dbReference type="OrthoDB" id="7837562at2759"/>
<keyword evidence="2" id="KW-1185">Reference proteome</keyword>
<dbReference type="Gene3D" id="3.40.525.10">
    <property type="entry name" value="CRAL-TRIO lipid binding domain"/>
    <property type="match status" value="1"/>
</dbReference>
<protein>
    <submittedName>
        <fullName evidence="1">Uncharacterized protein</fullName>
    </submittedName>
</protein>
<dbReference type="Proteomes" id="UP000281553">
    <property type="component" value="Unassembled WGS sequence"/>
</dbReference>
<organism evidence="1 2">
    <name type="scientific">Dibothriocephalus latus</name>
    <name type="common">Fish tapeworm</name>
    <name type="synonym">Diphyllobothrium latum</name>
    <dbReference type="NCBI Taxonomy" id="60516"/>
    <lineage>
        <taxon>Eukaryota</taxon>
        <taxon>Metazoa</taxon>
        <taxon>Spiralia</taxon>
        <taxon>Lophotrochozoa</taxon>
        <taxon>Platyhelminthes</taxon>
        <taxon>Cestoda</taxon>
        <taxon>Eucestoda</taxon>
        <taxon>Diphyllobothriidea</taxon>
        <taxon>Diphyllobothriidae</taxon>
        <taxon>Dibothriocephalus</taxon>
    </lineage>
</organism>
<dbReference type="SUPFAM" id="SSF52087">
    <property type="entry name" value="CRAL/TRIO domain"/>
    <property type="match status" value="1"/>
</dbReference>
<dbReference type="EMBL" id="UYRU01079839">
    <property type="protein sequence ID" value="VDN30502.1"/>
    <property type="molecule type" value="Genomic_DNA"/>
</dbReference>
<evidence type="ECO:0000313" key="1">
    <source>
        <dbReference type="EMBL" id="VDN30502.1"/>
    </source>
</evidence>
<name>A0A3P7QEZ3_DIBLA</name>
<sequence length="215" mass="24720">MRVTANDASQVCLIDWSVLQPMAGPPGMCLTNSHSKFPCRTEGMPKQYPYTLFNPEEPLPKFLVKRASKELGEVPGHVAAHLKSFWRWLSSMPHLKCPTGSLKDALNHYHHHIILYGGFIDRIVEGVLCILMKAKGWSDMSDNMQELLKAQETWDDVFIRDERVQIGGMVCIMDFEGFRKRNFMKMRDPQAEKLGKMYFQVYLFCMTIQTVQLTG</sequence>
<proteinExistence type="predicted"/>
<dbReference type="AlphaFoldDB" id="A0A3P7QEZ3"/>
<evidence type="ECO:0000313" key="2">
    <source>
        <dbReference type="Proteomes" id="UP000281553"/>
    </source>
</evidence>
<accession>A0A3P7QEZ3</accession>
<dbReference type="InterPro" id="IPR036865">
    <property type="entry name" value="CRAL-TRIO_dom_sf"/>
</dbReference>